<evidence type="ECO:0000313" key="2">
    <source>
        <dbReference type="Proteomes" id="UP001054945"/>
    </source>
</evidence>
<name>A0AAV4RLE2_CAEEX</name>
<gene>
    <name evidence="1" type="primary">AVEN_267493_1</name>
    <name evidence="1" type="ORF">CEXT_302961</name>
</gene>
<organism evidence="1 2">
    <name type="scientific">Caerostris extrusa</name>
    <name type="common">Bark spider</name>
    <name type="synonym">Caerostris bankana</name>
    <dbReference type="NCBI Taxonomy" id="172846"/>
    <lineage>
        <taxon>Eukaryota</taxon>
        <taxon>Metazoa</taxon>
        <taxon>Ecdysozoa</taxon>
        <taxon>Arthropoda</taxon>
        <taxon>Chelicerata</taxon>
        <taxon>Arachnida</taxon>
        <taxon>Araneae</taxon>
        <taxon>Araneomorphae</taxon>
        <taxon>Entelegynae</taxon>
        <taxon>Araneoidea</taxon>
        <taxon>Araneidae</taxon>
        <taxon>Caerostris</taxon>
    </lineage>
</organism>
<keyword evidence="2" id="KW-1185">Reference proteome</keyword>
<comment type="caution">
    <text evidence="1">The sequence shown here is derived from an EMBL/GenBank/DDBJ whole genome shotgun (WGS) entry which is preliminary data.</text>
</comment>
<dbReference type="EMBL" id="BPLR01007974">
    <property type="protein sequence ID" value="GIY21161.1"/>
    <property type="molecule type" value="Genomic_DNA"/>
</dbReference>
<reference evidence="1 2" key="1">
    <citation type="submission" date="2021-06" db="EMBL/GenBank/DDBJ databases">
        <title>Caerostris extrusa draft genome.</title>
        <authorList>
            <person name="Kono N."/>
            <person name="Arakawa K."/>
        </authorList>
    </citation>
    <scope>NUCLEOTIDE SEQUENCE [LARGE SCALE GENOMIC DNA]</scope>
</reference>
<evidence type="ECO:0000313" key="1">
    <source>
        <dbReference type="EMBL" id="GIY21161.1"/>
    </source>
</evidence>
<proteinExistence type="predicted"/>
<accession>A0AAV4RLE2</accession>
<dbReference type="Proteomes" id="UP001054945">
    <property type="component" value="Unassembled WGS sequence"/>
</dbReference>
<dbReference type="AlphaFoldDB" id="A0AAV4RLE2"/>
<protein>
    <submittedName>
        <fullName evidence="1">Uncharacterized protein</fullName>
    </submittedName>
</protein>
<sequence length="168" mass="18822">MTSVGNWPGFNFTPVTESFWDSNYNPSVGSWTDKAEECEVLNSSPNNIWNDALTPIWETSLDTWSTPNCDKSNSITESVLDENILINSEKINDENKECAVGKFNPFHTPSAQWISELKETKEVFNGSSESNTWSFSLFSDPSQILHTEELQDSGENDGKDIIATENSI</sequence>